<sequence>MSEFGLHNSNSDPFVSRPSSVLCLLSPVSNNIKMSFTVHFSAMIMLFAGASTIAVLPPPPPFPPFPPSIFKPPPPPLSKKSHPISPSPAPPSPPSPPSPPLSKIPSPNKSPKNNSPAKKHKKHKKHKKPPPSKTSSYPSPAHSVPSLSPPPLGRFPPPVTQGTLAIILESGPSNPQCGSPYVPKLFAALNLTYNNPTCLSVAVGIVIIIPAPISQTTSTPLNAPSILGYWATANSYCGVILMEVITKSQDPSHPDSATYYLGSSRPGYSPAVIVPQLLCADYSG</sequence>
<feature type="compositionally biased region" description="Basic residues" evidence="1">
    <location>
        <begin position="117"/>
        <end position="130"/>
    </location>
</feature>
<feature type="compositionally biased region" description="Low complexity" evidence="1">
    <location>
        <begin position="103"/>
        <end position="116"/>
    </location>
</feature>
<reference evidence="2 3" key="1">
    <citation type="submission" date="2017-08" db="EMBL/GenBank/DDBJ databases">
        <title>Acidophilic green algal genome provides insights into adaptation to an acidic environment.</title>
        <authorList>
            <person name="Hirooka S."/>
            <person name="Hirose Y."/>
            <person name="Kanesaki Y."/>
            <person name="Higuchi S."/>
            <person name="Fujiwara T."/>
            <person name="Onuma R."/>
            <person name="Era A."/>
            <person name="Ohbayashi R."/>
            <person name="Uzuka A."/>
            <person name="Nozaki H."/>
            <person name="Yoshikawa H."/>
            <person name="Miyagishima S.Y."/>
        </authorList>
    </citation>
    <scope>NUCLEOTIDE SEQUENCE [LARGE SCALE GENOMIC DNA]</scope>
    <source>
        <strain evidence="2 3">NIES-2499</strain>
    </source>
</reference>
<feature type="compositionally biased region" description="Pro residues" evidence="1">
    <location>
        <begin position="85"/>
        <end position="102"/>
    </location>
</feature>
<dbReference type="EMBL" id="BEGY01000048">
    <property type="protein sequence ID" value="GAX80005.1"/>
    <property type="molecule type" value="Genomic_DNA"/>
</dbReference>
<keyword evidence="3" id="KW-1185">Reference proteome</keyword>
<dbReference type="STRING" id="1157962.A0A250XA72"/>
<gene>
    <name evidence="2" type="ORF">CEUSTIGMA_g7444.t1</name>
</gene>
<organism evidence="2 3">
    <name type="scientific">Chlamydomonas eustigma</name>
    <dbReference type="NCBI Taxonomy" id="1157962"/>
    <lineage>
        <taxon>Eukaryota</taxon>
        <taxon>Viridiplantae</taxon>
        <taxon>Chlorophyta</taxon>
        <taxon>core chlorophytes</taxon>
        <taxon>Chlorophyceae</taxon>
        <taxon>CS clade</taxon>
        <taxon>Chlamydomonadales</taxon>
        <taxon>Chlamydomonadaceae</taxon>
        <taxon>Chlamydomonas</taxon>
    </lineage>
</organism>
<dbReference type="Proteomes" id="UP000232323">
    <property type="component" value="Unassembled WGS sequence"/>
</dbReference>
<protein>
    <submittedName>
        <fullName evidence="2">Uncharacterized protein</fullName>
    </submittedName>
</protein>
<feature type="compositionally biased region" description="Pro residues" evidence="1">
    <location>
        <begin position="66"/>
        <end position="77"/>
    </location>
</feature>
<proteinExistence type="predicted"/>
<comment type="caution">
    <text evidence="2">The sequence shown here is derived from an EMBL/GenBank/DDBJ whole genome shotgun (WGS) entry which is preliminary data.</text>
</comment>
<feature type="region of interest" description="Disordered" evidence="1">
    <location>
        <begin position="66"/>
        <end position="158"/>
    </location>
</feature>
<evidence type="ECO:0000256" key="1">
    <source>
        <dbReference type="SAM" id="MobiDB-lite"/>
    </source>
</evidence>
<name>A0A250XA72_9CHLO</name>
<evidence type="ECO:0000313" key="2">
    <source>
        <dbReference type="EMBL" id="GAX80005.1"/>
    </source>
</evidence>
<accession>A0A250XA72</accession>
<feature type="compositionally biased region" description="Pro residues" evidence="1">
    <location>
        <begin position="147"/>
        <end position="158"/>
    </location>
</feature>
<evidence type="ECO:0000313" key="3">
    <source>
        <dbReference type="Proteomes" id="UP000232323"/>
    </source>
</evidence>
<dbReference type="AlphaFoldDB" id="A0A250XA72"/>